<evidence type="ECO:0000256" key="1">
    <source>
        <dbReference type="ARBA" id="ARBA00007532"/>
    </source>
</evidence>
<dbReference type="PANTHER" id="PTHR43014:SF2">
    <property type="entry name" value="MERCURIC REDUCTASE"/>
    <property type="match status" value="1"/>
</dbReference>
<comment type="cofactor">
    <cofactor evidence="4">
        <name>FAD</name>
        <dbReference type="ChEBI" id="CHEBI:57692"/>
    </cofactor>
    <text evidence="4">Binds 1 FAD per subunit.</text>
</comment>
<dbReference type="PANTHER" id="PTHR43014">
    <property type="entry name" value="MERCURIC REDUCTASE"/>
    <property type="match status" value="1"/>
</dbReference>
<evidence type="ECO:0000259" key="7">
    <source>
        <dbReference type="Pfam" id="PF07992"/>
    </source>
</evidence>
<dbReference type="InterPro" id="IPR016156">
    <property type="entry name" value="FAD/NAD-linked_Rdtase_dimer_sf"/>
</dbReference>
<feature type="binding site" evidence="4">
    <location>
        <position position="227"/>
    </location>
    <ligand>
        <name>NAD(+)</name>
        <dbReference type="ChEBI" id="CHEBI:57540"/>
    </ligand>
</feature>
<dbReference type="SUPFAM" id="SSF51905">
    <property type="entry name" value="FAD/NAD(P)-binding domain"/>
    <property type="match status" value="1"/>
</dbReference>
<evidence type="ECO:0000313" key="9">
    <source>
        <dbReference type="Proteomes" id="UP000198716"/>
    </source>
</evidence>
<organism evidence="8 9">
    <name type="scientific">Actinopolyspora alba</name>
    <dbReference type="NCBI Taxonomy" id="673379"/>
    <lineage>
        <taxon>Bacteria</taxon>
        <taxon>Bacillati</taxon>
        <taxon>Actinomycetota</taxon>
        <taxon>Actinomycetes</taxon>
        <taxon>Actinopolysporales</taxon>
        <taxon>Actinopolysporaceae</taxon>
        <taxon>Actinopolyspora</taxon>
        <taxon>Actinopolyspora alba group</taxon>
    </lineage>
</organism>
<keyword evidence="3 4" id="KW-0274">FAD</keyword>
<comment type="similarity">
    <text evidence="1">Belongs to the class-I pyridine nucleotide-disulfide oxidoreductase family.</text>
</comment>
<dbReference type="PIRSF" id="PIRSF000350">
    <property type="entry name" value="Mercury_reductase_MerA"/>
    <property type="match status" value="1"/>
</dbReference>
<evidence type="ECO:0000256" key="3">
    <source>
        <dbReference type="ARBA" id="ARBA00022827"/>
    </source>
</evidence>
<keyword evidence="4" id="KW-0547">Nucleotide-binding</keyword>
<feature type="binding site" evidence="4">
    <location>
        <position position="332"/>
    </location>
    <ligand>
        <name>FAD</name>
        <dbReference type="ChEBI" id="CHEBI:57692"/>
    </ligand>
</feature>
<dbReference type="Gene3D" id="3.30.390.30">
    <property type="match status" value="1"/>
</dbReference>
<feature type="binding site" evidence="4">
    <location>
        <position position="96"/>
    </location>
    <ligand>
        <name>FAD</name>
        <dbReference type="ChEBI" id="CHEBI:57692"/>
    </ligand>
</feature>
<dbReference type="PRINTS" id="PR00411">
    <property type="entry name" value="PNDRDTASEI"/>
</dbReference>
<evidence type="ECO:0000256" key="4">
    <source>
        <dbReference type="PIRSR" id="PIRSR000350-3"/>
    </source>
</evidence>
<dbReference type="Gene3D" id="3.50.50.60">
    <property type="entry name" value="FAD/NAD(P)-binding domain"/>
    <property type="match status" value="2"/>
</dbReference>
<dbReference type="GO" id="GO:0003955">
    <property type="term" value="F:NAD(P)H dehydrogenase (quinone) activity"/>
    <property type="evidence" value="ECO:0007669"/>
    <property type="project" value="TreeGrafter"/>
</dbReference>
<dbReference type="Pfam" id="PF02852">
    <property type="entry name" value="Pyr_redox_dim"/>
    <property type="match status" value="1"/>
</dbReference>
<keyword evidence="8" id="KW-0670">Pyruvate</keyword>
<feature type="disulfide bond" description="Redox-active" evidence="5">
    <location>
        <begin position="87"/>
        <end position="92"/>
    </location>
</feature>
<dbReference type="InterPro" id="IPR023753">
    <property type="entry name" value="FAD/NAD-binding_dom"/>
</dbReference>
<dbReference type="GO" id="GO:0050660">
    <property type="term" value="F:flavin adenine dinucleotide binding"/>
    <property type="evidence" value="ECO:0007669"/>
    <property type="project" value="TreeGrafter"/>
</dbReference>
<dbReference type="SUPFAM" id="SSF55424">
    <property type="entry name" value="FAD/NAD-linked reductases, dimerisation (C-terminal) domain"/>
    <property type="match status" value="1"/>
</dbReference>
<dbReference type="Proteomes" id="UP000198716">
    <property type="component" value="Unassembled WGS sequence"/>
</dbReference>
<evidence type="ECO:0000259" key="6">
    <source>
        <dbReference type="Pfam" id="PF02852"/>
    </source>
</evidence>
<keyword evidence="2" id="KW-0285">Flavoprotein</keyword>
<dbReference type="InterPro" id="IPR004099">
    <property type="entry name" value="Pyr_nucl-diS_OxRdtase_dimer"/>
</dbReference>
<accession>A0A1I1VNZ6</accession>
<dbReference type="PRINTS" id="PR00368">
    <property type="entry name" value="FADPNR"/>
</dbReference>
<protein>
    <submittedName>
        <fullName evidence="8">Pyruvate/2-oxoglutarate dehydrogenase complex, dihydrolipoamide dehydrogenase (E3) component</fullName>
    </submittedName>
</protein>
<proteinExistence type="inferred from homology"/>
<dbReference type="EMBL" id="FOMZ01000004">
    <property type="protein sequence ID" value="SFD84746.1"/>
    <property type="molecule type" value="Genomic_DNA"/>
</dbReference>
<feature type="domain" description="FAD/NAD(P)-binding" evidence="7">
    <location>
        <begin position="51"/>
        <end position="347"/>
    </location>
</feature>
<sequence length="498" mass="51715">MTTSRAVVLAAPRPLGTALRFRSWRSVSAAGHFACRIARWCGALGAMTHGEVLVLGGGAAGLAAANTAHRAGMRVTLVSEGAPGGDCTFTGCVPSKTLIEAADAGPSFSEAVARGRRTVSRVAATEDEHVLRSEGIDVVRGRARFVAERAVEIDGHRRSARRVVLATGARPAVPPVPGLGEVEYLTSDTVFDLVDPPTSLVVLGGGPVGCELAQALARLGVGVTLVERAPRLLPGVDAEASEALARALRTDGVRLRTGAPVRRVRSSDGKILVELADGEAVRGERLLVATGRRPNTEGIGLDTVGVRTDRQGHVLVDRHMATTARGVSAAGDVTGVFGHTHAAYAMGRVAVLAGTRRTRRPAFEPDSVPRVVFTSPEVATVGRAEHELADTAARTAYLPMSEVDRAVTADAEAGVVKLFAGPRGPLGHLGGGRVLGASIVARRAGEMIHEPALAMRTGMFAGRLAQTVHAYPSWSMAVQRAAAQFVGTHGGRTARPAG</sequence>
<dbReference type="AlphaFoldDB" id="A0A1I1VNZ6"/>
<evidence type="ECO:0000313" key="8">
    <source>
        <dbReference type="EMBL" id="SFD84746.1"/>
    </source>
</evidence>
<dbReference type="InterPro" id="IPR001100">
    <property type="entry name" value="Pyr_nuc-diS_OxRdtase"/>
</dbReference>
<dbReference type="InterPro" id="IPR036188">
    <property type="entry name" value="FAD/NAD-bd_sf"/>
</dbReference>
<gene>
    <name evidence="8" type="ORF">SAMN04487819_10456</name>
</gene>
<feature type="binding site" evidence="4">
    <location>
        <begin position="204"/>
        <end position="211"/>
    </location>
    <ligand>
        <name>NAD(+)</name>
        <dbReference type="ChEBI" id="CHEBI:57540"/>
    </ligand>
</feature>
<evidence type="ECO:0000256" key="2">
    <source>
        <dbReference type="ARBA" id="ARBA00022630"/>
    </source>
</evidence>
<keyword evidence="4" id="KW-0520">NAD</keyword>
<dbReference type="Pfam" id="PF07992">
    <property type="entry name" value="Pyr_redox_2"/>
    <property type="match status" value="1"/>
</dbReference>
<feature type="domain" description="Pyridine nucleotide-disulphide oxidoreductase dimerisation" evidence="6">
    <location>
        <begin position="368"/>
        <end position="481"/>
    </location>
</feature>
<name>A0A1I1VNZ6_9ACTN</name>
<reference evidence="9" key="1">
    <citation type="submission" date="2016-10" db="EMBL/GenBank/DDBJ databases">
        <authorList>
            <person name="Varghese N."/>
            <person name="Submissions S."/>
        </authorList>
    </citation>
    <scope>NUCLEOTIDE SEQUENCE [LARGE SCALE GENOMIC DNA]</scope>
    <source>
        <strain evidence="9">DSM 45004</strain>
    </source>
</reference>
<evidence type="ECO:0000256" key="5">
    <source>
        <dbReference type="PIRSR" id="PIRSR000350-4"/>
    </source>
</evidence>
<feature type="binding site" evidence="4">
    <location>
        <position position="291"/>
    </location>
    <ligand>
        <name>NAD(+)</name>
        <dbReference type="ChEBI" id="CHEBI:57540"/>
    </ligand>
</feature>
<keyword evidence="9" id="KW-1185">Reference proteome</keyword>